<dbReference type="EMBL" id="BARV01010978">
    <property type="protein sequence ID" value="GAI03054.1"/>
    <property type="molecule type" value="Genomic_DNA"/>
</dbReference>
<name>X1M9N2_9ZZZZ</name>
<keyword evidence="2" id="KW-1133">Transmembrane helix</keyword>
<comment type="caution">
    <text evidence="3">The sequence shown here is derived from an EMBL/GenBank/DDBJ whole genome shotgun (WGS) entry which is preliminary data.</text>
</comment>
<feature type="non-terminal residue" evidence="3">
    <location>
        <position position="1"/>
    </location>
</feature>
<evidence type="ECO:0000313" key="3">
    <source>
        <dbReference type="EMBL" id="GAI03054.1"/>
    </source>
</evidence>
<reference evidence="3" key="1">
    <citation type="journal article" date="2014" name="Front. Microbiol.">
        <title>High frequency of phylogenetically diverse reductive dehalogenase-homologous genes in deep subseafloor sedimentary metagenomes.</title>
        <authorList>
            <person name="Kawai M."/>
            <person name="Futagami T."/>
            <person name="Toyoda A."/>
            <person name="Takaki Y."/>
            <person name="Nishi S."/>
            <person name="Hori S."/>
            <person name="Arai W."/>
            <person name="Tsubouchi T."/>
            <person name="Morono Y."/>
            <person name="Uchiyama I."/>
            <person name="Ito T."/>
            <person name="Fujiyama A."/>
            <person name="Inagaki F."/>
            <person name="Takami H."/>
        </authorList>
    </citation>
    <scope>NUCLEOTIDE SEQUENCE</scope>
    <source>
        <strain evidence="3">Expedition CK06-06</strain>
    </source>
</reference>
<organism evidence="3">
    <name type="scientific">marine sediment metagenome</name>
    <dbReference type="NCBI Taxonomy" id="412755"/>
    <lineage>
        <taxon>unclassified sequences</taxon>
        <taxon>metagenomes</taxon>
        <taxon>ecological metagenomes</taxon>
    </lineage>
</organism>
<evidence type="ECO:0000256" key="2">
    <source>
        <dbReference type="SAM" id="Phobius"/>
    </source>
</evidence>
<sequence length="215" mass="24249">AEKVPKQPKKAKISWPPRRRLGLSVVLEKIIFGRGISSKFNPIRAIIVLLFIMVVLAGIKIGRNRTKTENLEGVSGSKEVESIESGGVEESLPHETREDLISAKKAEEDKTDEEEAIFGPIGNHVIVIMTYGENRDLEPVKEFFAESGIRTVIEKRGEYYFLLTKDHYQSPERENSDGYKALQKIKRIGASYQAPIGYETFGSMPFQDAYGMKIR</sequence>
<feature type="compositionally biased region" description="Low complexity" evidence="1">
    <location>
        <begin position="72"/>
        <end position="90"/>
    </location>
</feature>
<protein>
    <submittedName>
        <fullName evidence="3">Uncharacterized protein</fullName>
    </submittedName>
</protein>
<keyword evidence="2" id="KW-0472">Membrane</keyword>
<feature type="transmembrane region" description="Helical" evidence="2">
    <location>
        <begin position="43"/>
        <end position="62"/>
    </location>
</feature>
<feature type="region of interest" description="Disordered" evidence="1">
    <location>
        <begin position="70"/>
        <end position="98"/>
    </location>
</feature>
<proteinExistence type="predicted"/>
<evidence type="ECO:0000256" key="1">
    <source>
        <dbReference type="SAM" id="MobiDB-lite"/>
    </source>
</evidence>
<gene>
    <name evidence="3" type="ORF">S06H3_21031</name>
</gene>
<keyword evidence="2" id="KW-0812">Transmembrane</keyword>
<dbReference type="AlphaFoldDB" id="X1M9N2"/>
<accession>X1M9N2</accession>